<gene>
    <name evidence="3" type="primary">8230366</name>
    <name evidence="2" type="ORF">Phum_PHUM452500</name>
</gene>
<dbReference type="FunCoup" id="E0VUN3">
    <property type="interactions" value="136"/>
</dbReference>
<protein>
    <submittedName>
        <fullName evidence="2 3">FK506-binding protein, putative</fullName>
    </submittedName>
</protein>
<dbReference type="EMBL" id="DS235787">
    <property type="protein sequence ID" value="EEB17089.1"/>
    <property type="molecule type" value="Genomic_DNA"/>
</dbReference>
<reference evidence="3" key="3">
    <citation type="submission" date="2020-05" db="UniProtKB">
        <authorList>
            <consortium name="EnsemblMetazoa"/>
        </authorList>
    </citation>
    <scope>IDENTIFICATION</scope>
    <source>
        <strain evidence="3">USDA</strain>
    </source>
</reference>
<dbReference type="InterPro" id="IPR019734">
    <property type="entry name" value="TPR_rpt"/>
</dbReference>
<dbReference type="InterPro" id="IPR050754">
    <property type="entry name" value="FKBP4/5/8-like"/>
</dbReference>
<evidence type="ECO:0000313" key="4">
    <source>
        <dbReference type="Proteomes" id="UP000009046"/>
    </source>
</evidence>
<organism>
    <name type="scientific">Pediculus humanus subsp. corporis</name>
    <name type="common">Body louse</name>
    <dbReference type="NCBI Taxonomy" id="121224"/>
    <lineage>
        <taxon>Eukaryota</taxon>
        <taxon>Metazoa</taxon>
        <taxon>Ecdysozoa</taxon>
        <taxon>Arthropoda</taxon>
        <taxon>Hexapoda</taxon>
        <taxon>Insecta</taxon>
        <taxon>Pterygota</taxon>
        <taxon>Neoptera</taxon>
        <taxon>Paraneoptera</taxon>
        <taxon>Psocodea</taxon>
        <taxon>Troctomorpha</taxon>
        <taxon>Phthiraptera</taxon>
        <taxon>Anoplura</taxon>
        <taxon>Pediculidae</taxon>
        <taxon>Pediculus</taxon>
    </lineage>
</organism>
<feature type="repeat" description="TPR" evidence="1">
    <location>
        <begin position="205"/>
        <end position="238"/>
    </location>
</feature>
<dbReference type="GeneID" id="8230366"/>
<evidence type="ECO:0000256" key="1">
    <source>
        <dbReference type="PROSITE-ProRule" id="PRU00339"/>
    </source>
</evidence>
<name>E0VUN3_PEDHC</name>
<dbReference type="PANTHER" id="PTHR46512:SF10">
    <property type="entry name" value="FK506-BINDING PROTEIN-LIKE"/>
    <property type="match status" value="1"/>
</dbReference>
<evidence type="ECO:0000313" key="2">
    <source>
        <dbReference type="EMBL" id="EEB17089.1"/>
    </source>
</evidence>
<dbReference type="EMBL" id="AAZO01005510">
    <property type="status" value="NOT_ANNOTATED_CDS"/>
    <property type="molecule type" value="Genomic_DNA"/>
</dbReference>
<dbReference type="SUPFAM" id="SSF48452">
    <property type="entry name" value="TPR-like"/>
    <property type="match status" value="1"/>
</dbReference>
<dbReference type="InterPro" id="IPR011990">
    <property type="entry name" value="TPR-like_helical_dom_sf"/>
</dbReference>
<accession>E0VUN3</accession>
<keyword evidence="4" id="KW-1185">Reference proteome</keyword>
<dbReference type="OrthoDB" id="433738at2759"/>
<dbReference type="CTD" id="8230366"/>
<keyword evidence="1" id="KW-0802">TPR repeat</keyword>
<dbReference type="Proteomes" id="UP000009046">
    <property type="component" value="Unassembled WGS sequence"/>
</dbReference>
<dbReference type="VEuPathDB" id="VectorBase:PHUM452500"/>
<dbReference type="PROSITE" id="PS50005">
    <property type="entry name" value="TPR"/>
    <property type="match status" value="1"/>
</dbReference>
<dbReference type="Gene3D" id="1.25.40.10">
    <property type="entry name" value="Tetratricopeptide repeat domain"/>
    <property type="match status" value="1"/>
</dbReference>
<dbReference type="OMA" id="WTELTIG"/>
<dbReference type="InParanoid" id="E0VUN3"/>
<evidence type="ECO:0000313" key="3">
    <source>
        <dbReference type="EnsemblMetazoa" id="PHUM452500-PA"/>
    </source>
</evidence>
<dbReference type="STRING" id="121224.E0VUN3"/>
<sequence>MIDDDFVEISTEIEKKIIKKGKQGKRPFLTWNCRIEIILNETYDNDNFKTGVIDIVIGYGCNSYDRLIERCVETMHLDEESLFVIKSVDNVNDLKVTIILISYLEKPYIFEWTDEEKINESNVLKNKGAQLFKDNNIEEAFYKFSNALKLLLTLDEVLEYDEPRPDINNLIIALYNNLARCQLHFKNYKYVIDLCSKSIDINSTSKALYRRALAYIELVEYEKAQNDLLELIKLEPNNKAAIEKFKLVRDLDKTNRDNYNLIVKKMFGKQINENF</sequence>
<dbReference type="RefSeq" id="XP_002429827.1">
    <property type="nucleotide sequence ID" value="XM_002429782.1"/>
</dbReference>
<dbReference type="eggNOG" id="KOG1124">
    <property type="taxonomic scope" value="Eukaryota"/>
</dbReference>
<dbReference type="KEGG" id="phu:Phum_PHUM452500"/>
<dbReference type="EnsemblMetazoa" id="PHUM452500-RA">
    <property type="protein sequence ID" value="PHUM452500-PA"/>
    <property type="gene ID" value="PHUM452500"/>
</dbReference>
<dbReference type="AlphaFoldDB" id="E0VUN3"/>
<reference evidence="2" key="2">
    <citation type="submission" date="2007-04" db="EMBL/GenBank/DDBJ databases">
        <title>The genome of the human body louse.</title>
        <authorList>
            <consortium name="The Human Body Louse Genome Consortium"/>
            <person name="Kirkness E."/>
            <person name="Walenz B."/>
            <person name="Hass B."/>
            <person name="Bruggner R."/>
            <person name="Strausberg R."/>
        </authorList>
    </citation>
    <scope>NUCLEOTIDE SEQUENCE</scope>
    <source>
        <strain evidence="2">USDA</strain>
    </source>
</reference>
<dbReference type="PANTHER" id="PTHR46512">
    <property type="entry name" value="PEPTIDYLPROLYL ISOMERASE"/>
    <property type="match status" value="1"/>
</dbReference>
<dbReference type="SMART" id="SM00028">
    <property type="entry name" value="TPR"/>
    <property type="match status" value="3"/>
</dbReference>
<reference evidence="2" key="1">
    <citation type="submission" date="2007-04" db="EMBL/GenBank/DDBJ databases">
        <title>Annotation of Pediculus humanus corporis strain USDA.</title>
        <authorList>
            <person name="Kirkness E."/>
            <person name="Hannick L."/>
            <person name="Hass B."/>
            <person name="Bruggner R."/>
            <person name="Lawson D."/>
            <person name="Bidwell S."/>
            <person name="Joardar V."/>
            <person name="Caler E."/>
            <person name="Walenz B."/>
            <person name="Inman J."/>
            <person name="Schobel S."/>
            <person name="Galinsky K."/>
            <person name="Amedeo P."/>
            <person name="Strausberg R."/>
        </authorList>
    </citation>
    <scope>NUCLEOTIDE SEQUENCE</scope>
    <source>
        <strain evidence="2">USDA</strain>
    </source>
</reference>
<proteinExistence type="predicted"/>
<dbReference type="HOGENOM" id="CLU_013615_13_0_1"/>